<dbReference type="SUPFAM" id="SSF46785">
    <property type="entry name" value="Winged helix' DNA-binding domain"/>
    <property type="match status" value="1"/>
</dbReference>
<organism evidence="7 8">
    <name type="scientific">Nocardia suismassiliense</name>
    <dbReference type="NCBI Taxonomy" id="2077092"/>
    <lineage>
        <taxon>Bacteria</taxon>
        <taxon>Bacillati</taxon>
        <taxon>Actinomycetota</taxon>
        <taxon>Actinomycetes</taxon>
        <taxon>Mycobacteriales</taxon>
        <taxon>Nocardiaceae</taxon>
        <taxon>Nocardia</taxon>
    </lineage>
</organism>
<dbReference type="PRINTS" id="PR00039">
    <property type="entry name" value="HTHLYSR"/>
</dbReference>
<evidence type="ECO:0000256" key="5">
    <source>
        <dbReference type="ARBA" id="ARBA00023163"/>
    </source>
</evidence>
<feature type="domain" description="HTH lysR-type" evidence="6">
    <location>
        <begin position="3"/>
        <end position="60"/>
    </location>
</feature>
<dbReference type="InterPro" id="IPR000847">
    <property type="entry name" value="LysR_HTH_N"/>
</dbReference>
<dbReference type="InterPro" id="IPR036390">
    <property type="entry name" value="WH_DNA-bd_sf"/>
</dbReference>
<gene>
    <name evidence="7" type="ORF">ACFYV7_29425</name>
</gene>
<dbReference type="PANTHER" id="PTHR30346:SF0">
    <property type="entry name" value="HCA OPERON TRANSCRIPTIONAL ACTIVATOR HCAR"/>
    <property type="match status" value="1"/>
</dbReference>
<dbReference type="Gene3D" id="1.10.10.10">
    <property type="entry name" value="Winged helix-like DNA-binding domain superfamily/Winged helix DNA-binding domain"/>
    <property type="match status" value="1"/>
</dbReference>
<dbReference type="Pfam" id="PF03466">
    <property type="entry name" value="LysR_substrate"/>
    <property type="match status" value="1"/>
</dbReference>
<dbReference type="EMBL" id="JBIAPI010000009">
    <property type="protein sequence ID" value="MFF3226949.1"/>
    <property type="molecule type" value="Genomic_DNA"/>
</dbReference>
<dbReference type="InterPro" id="IPR005119">
    <property type="entry name" value="LysR_subst-bd"/>
</dbReference>
<evidence type="ECO:0000313" key="7">
    <source>
        <dbReference type="EMBL" id="MFF3226949.1"/>
    </source>
</evidence>
<keyword evidence="5" id="KW-0804">Transcription</keyword>
<dbReference type="Pfam" id="PF00126">
    <property type="entry name" value="HTH_1"/>
    <property type="match status" value="1"/>
</dbReference>
<keyword evidence="4" id="KW-0010">Activator</keyword>
<evidence type="ECO:0000256" key="1">
    <source>
        <dbReference type="ARBA" id="ARBA00009437"/>
    </source>
</evidence>
<keyword evidence="2" id="KW-0805">Transcription regulation</keyword>
<dbReference type="PANTHER" id="PTHR30346">
    <property type="entry name" value="TRANSCRIPTIONAL DUAL REGULATOR HCAR-RELATED"/>
    <property type="match status" value="1"/>
</dbReference>
<sequence>MELDLGAVRAFVAVADCQHFSEAADQLGLTQQAISKRIAKLEAGLGTTLFQRSRHGSDLTEDGTTFLPHARALIALADQATESVLGCARPLRVDVLETRLAATELIRAFHHAHAGVEVDIITSSGLRSGRGALVNGTIDVAFARVVGALDPSIEYIPAYLEPLHVLIGRKHPLATSRQIRLRDLTDSVARMPGNEPGSEWALFYDDLAEDFRLTIDTSGPDFGLDHLLDDIADSADSFIFTGERLRAPWHPEVVQIPIVEPIACYPHSMLWQRRNRHPALPRLIDYVAADFRPFDPEIHWLPPAELCSGRWGSTRESVTR</sequence>
<keyword evidence="8" id="KW-1185">Reference proteome</keyword>
<dbReference type="Proteomes" id="UP001601948">
    <property type="component" value="Unassembled WGS sequence"/>
</dbReference>
<dbReference type="PROSITE" id="PS50931">
    <property type="entry name" value="HTH_LYSR"/>
    <property type="match status" value="1"/>
</dbReference>
<evidence type="ECO:0000256" key="3">
    <source>
        <dbReference type="ARBA" id="ARBA00023125"/>
    </source>
</evidence>
<protein>
    <submittedName>
        <fullName evidence="7">LysR family transcriptional regulator</fullName>
    </submittedName>
</protein>
<dbReference type="InterPro" id="IPR036388">
    <property type="entry name" value="WH-like_DNA-bd_sf"/>
</dbReference>
<reference evidence="7 8" key="1">
    <citation type="submission" date="2024-10" db="EMBL/GenBank/DDBJ databases">
        <title>The Natural Products Discovery Center: Release of the First 8490 Sequenced Strains for Exploring Actinobacteria Biosynthetic Diversity.</title>
        <authorList>
            <person name="Kalkreuter E."/>
            <person name="Kautsar S.A."/>
            <person name="Yang D."/>
            <person name="Bader C.D."/>
            <person name="Teijaro C.N."/>
            <person name="Fluegel L."/>
            <person name="Davis C.M."/>
            <person name="Simpson J.R."/>
            <person name="Lauterbach L."/>
            <person name="Steele A.D."/>
            <person name="Gui C."/>
            <person name="Meng S."/>
            <person name="Li G."/>
            <person name="Viehrig K."/>
            <person name="Ye F."/>
            <person name="Su P."/>
            <person name="Kiefer A.F."/>
            <person name="Nichols A."/>
            <person name="Cepeda A.J."/>
            <person name="Yan W."/>
            <person name="Fan B."/>
            <person name="Jiang Y."/>
            <person name="Adhikari A."/>
            <person name="Zheng C.-J."/>
            <person name="Schuster L."/>
            <person name="Cowan T.M."/>
            <person name="Smanski M.J."/>
            <person name="Chevrette M.G."/>
            <person name="De Carvalho L.P.S."/>
            <person name="Shen B."/>
        </authorList>
    </citation>
    <scope>NUCLEOTIDE SEQUENCE [LARGE SCALE GENOMIC DNA]</scope>
    <source>
        <strain evidence="7 8">NPDC003040</strain>
    </source>
</reference>
<accession>A0ABW6R0B2</accession>
<keyword evidence="3" id="KW-0238">DNA-binding</keyword>
<dbReference type="RefSeq" id="WP_387722621.1">
    <property type="nucleotide sequence ID" value="NZ_JBIAPI010000009.1"/>
</dbReference>
<dbReference type="Gene3D" id="3.40.190.10">
    <property type="entry name" value="Periplasmic binding protein-like II"/>
    <property type="match status" value="2"/>
</dbReference>
<comment type="similarity">
    <text evidence="1">Belongs to the LysR transcriptional regulatory family.</text>
</comment>
<comment type="caution">
    <text evidence="7">The sequence shown here is derived from an EMBL/GenBank/DDBJ whole genome shotgun (WGS) entry which is preliminary data.</text>
</comment>
<evidence type="ECO:0000313" key="8">
    <source>
        <dbReference type="Proteomes" id="UP001601948"/>
    </source>
</evidence>
<dbReference type="SUPFAM" id="SSF53850">
    <property type="entry name" value="Periplasmic binding protein-like II"/>
    <property type="match status" value="1"/>
</dbReference>
<evidence type="ECO:0000256" key="4">
    <source>
        <dbReference type="ARBA" id="ARBA00023159"/>
    </source>
</evidence>
<evidence type="ECO:0000256" key="2">
    <source>
        <dbReference type="ARBA" id="ARBA00023015"/>
    </source>
</evidence>
<name>A0ABW6R0B2_9NOCA</name>
<proteinExistence type="inferred from homology"/>
<evidence type="ECO:0000259" key="6">
    <source>
        <dbReference type="PROSITE" id="PS50931"/>
    </source>
</evidence>